<evidence type="ECO:0000256" key="1">
    <source>
        <dbReference type="ARBA" id="ARBA00001947"/>
    </source>
</evidence>
<comment type="cofactor">
    <cofactor evidence="1">
        <name>Zn(2+)</name>
        <dbReference type="ChEBI" id="CHEBI:29105"/>
    </cofactor>
</comment>
<comment type="caution">
    <text evidence="7">The sequence shown here is derived from an EMBL/GenBank/DDBJ whole genome shotgun (WGS) entry which is preliminary data.</text>
</comment>
<dbReference type="InterPro" id="IPR031640">
    <property type="entry name" value="Glu_dehyd_C"/>
</dbReference>
<dbReference type="Pfam" id="PF08240">
    <property type="entry name" value="ADH_N"/>
    <property type="match status" value="1"/>
</dbReference>
<keyword evidence="2" id="KW-0479">Metal-binding</keyword>
<accession>A0A5S5CIA1</accession>
<dbReference type="GO" id="GO:0008270">
    <property type="term" value="F:zinc ion binding"/>
    <property type="evidence" value="ECO:0007669"/>
    <property type="project" value="InterPro"/>
</dbReference>
<keyword evidence="4" id="KW-0560">Oxidoreductase</keyword>
<evidence type="ECO:0000313" key="8">
    <source>
        <dbReference type="Proteomes" id="UP000323257"/>
    </source>
</evidence>
<dbReference type="PROSITE" id="PS00059">
    <property type="entry name" value="ADH_ZINC"/>
    <property type="match status" value="1"/>
</dbReference>
<dbReference type="InterPro" id="IPR036291">
    <property type="entry name" value="NAD(P)-bd_dom_sf"/>
</dbReference>
<dbReference type="Proteomes" id="UP000323257">
    <property type="component" value="Unassembled WGS sequence"/>
</dbReference>
<keyword evidence="3" id="KW-0862">Zinc</keyword>
<protein>
    <submittedName>
        <fullName evidence="7">Threonine dehydrogenase-like Zn-dependent dehydrogenase</fullName>
    </submittedName>
</protein>
<keyword evidence="8" id="KW-1185">Reference proteome</keyword>
<evidence type="ECO:0000256" key="2">
    <source>
        <dbReference type="ARBA" id="ARBA00022723"/>
    </source>
</evidence>
<dbReference type="CDD" id="cd08230">
    <property type="entry name" value="glucose_DH"/>
    <property type="match status" value="1"/>
</dbReference>
<feature type="domain" description="Glucose dehydrogenase C-terminal" evidence="6">
    <location>
        <begin position="151"/>
        <end position="364"/>
    </location>
</feature>
<reference evidence="7 8" key="1">
    <citation type="submission" date="2019-07" db="EMBL/GenBank/DDBJ databases">
        <title>Genomic Encyclopedia of Type Strains, Phase III (KMG-III): the genomes of soil and plant-associated and newly described type strains.</title>
        <authorList>
            <person name="Whitman W."/>
        </authorList>
    </citation>
    <scope>NUCLEOTIDE SEQUENCE [LARGE SCALE GENOMIC DNA]</scope>
    <source>
        <strain evidence="7 8">BL24</strain>
    </source>
</reference>
<dbReference type="Gene3D" id="3.90.180.10">
    <property type="entry name" value="Medium-chain alcohol dehydrogenases, catalytic domain"/>
    <property type="match status" value="1"/>
</dbReference>
<dbReference type="Gene3D" id="3.40.50.720">
    <property type="entry name" value="NAD(P)-binding Rossmann-like Domain"/>
    <property type="match status" value="1"/>
</dbReference>
<dbReference type="SUPFAM" id="SSF50129">
    <property type="entry name" value="GroES-like"/>
    <property type="match status" value="1"/>
</dbReference>
<dbReference type="InterPro" id="IPR013154">
    <property type="entry name" value="ADH-like_N"/>
</dbReference>
<dbReference type="PANTHER" id="PTHR43189:SF2">
    <property type="entry name" value="GLUCOSE 1-DEHYDROGENASE"/>
    <property type="match status" value="1"/>
</dbReference>
<dbReference type="EMBL" id="VNHS01000001">
    <property type="protein sequence ID" value="TYP79519.1"/>
    <property type="molecule type" value="Genomic_DNA"/>
</dbReference>
<dbReference type="SUPFAM" id="SSF51735">
    <property type="entry name" value="NAD(P)-binding Rossmann-fold domains"/>
    <property type="match status" value="1"/>
</dbReference>
<dbReference type="InterPro" id="IPR011032">
    <property type="entry name" value="GroES-like_sf"/>
</dbReference>
<organism evidence="7 8">
    <name type="scientific">Paenibacillus methanolicus</name>
    <dbReference type="NCBI Taxonomy" id="582686"/>
    <lineage>
        <taxon>Bacteria</taxon>
        <taxon>Bacillati</taxon>
        <taxon>Bacillota</taxon>
        <taxon>Bacilli</taxon>
        <taxon>Bacillales</taxon>
        <taxon>Paenibacillaceae</taxon>
        <taxon>Paenibacillus</taxon>
    </lineage>
</organism>
<dbReference type="Pfam" id="PF16912">
    <property type="entry name" value="Glu_dehyd_C"/>
    <property type="match status" value="1"/>
</dbReference>
<evidence type="ECO:0000256" key="3">
    <source>
        <dbReference type="ARBA" id="ARBA00022833"/>
    </source>
</evidence>
<dbReference type="OrthoDB" id="9809185at2"/>
<evidence type="ECO:0000259" key="6">
    <source>
        <dbReference type="Pfam" id="PF16912"/>
    </source>
</evidence>
<evidence type="ECO:0000256" key="4">
    <source>
        <dbReference type="ARBA" id="ARBA00023002"/>
    </source>
</evidence>
<evidence type="ECO:0000313" key="7">
    <source>
        <dbReference type="EMBL" id="TYP79519.1"/>
    </source>
</evidence>
<gene>
    <name evidence="7" type="ORF">BCM02_101637</name>
</gene>
<sequence>MKVKAAKVTDMKRSKTIRVGEHPKPAIAQPSEVLVKVLAVGLDGTDREIMTGPYGEAPQGEDELIIGHEAMGIVVESGQEAGLAPGDLVSVVVRRPCHDPACVNCRNGRSDFCQSSQYTERGIKGAHGFLTEYIKDEDRFFIKLPEACLPFGMMAEPQSIVEKVWDEVQHIQQRLVWEPRSALVLGSGPLGLLAALTSRCLDLNVHVWSMSAPDSPEARLIERIGGIYQQANASGGPASLTAYAESIGAHFDLVWECTGYSPLGFEAMDVLAPNGVLAMLGLSAGGRKSEIPVDKLNMEMVLENKCVIGSVNASRKHFETGVYRLQQMEARWPGVVTSMITKRFAMDDVPQVDFNAIGIKAVVDVVPVEQWKSGASAEETAYSFSV</sequence>
<dbReference type="PANTHER" id="PTHR43189">
    <property type="entry name" value="ZINC-TYPE ALCOHOL DEHYDROGENASE-LIKE PROTEIN C1198.01-RELATED"/>
    <property type="match status" value="1"/>
</dbReference>
<dbReference type="InterPro" id="IPR002328">
    <property type="entry name" value="ADH_Zn_CS"/>
</dbReference>
<name>A0A5S5CIA1_9BACL</name>
<dbReference type="GO" id="GO:0016491">
    <property type="term" value="F:oxidoreductase activity"/>
    <property type="evidence" value="ECO:0007669"/>
    <property type="project" value="UniProtKB-KW"/>
</dbReference>
<evidence type="ECO:0000259" key="5">
    <source>
        <dbReference type="Pfam" id="PF08240"/>
    </source>
</evidence>
<feature type="domain" description="Alcohol dehydrogenase-like N-terminal" evidence="5">
    <location>
        <begin position="30"/>
        <end position="146"/>
    </location>
</feature>
<dbReference type="AlphaFoldDB" id="A0A5S5CIA1"/>
<proteinExistence type="predicted"/>